<evidence type="ECO:0000313" key="5">
    <source>
        <dbReference type="Proteomes" id="UP000051562"/>
    </source>
</evidence>
<evidence type="ECO:0000256" key="1">
    <source>
        <dbReference type="SAM" id="SignalP"/>
    </source>
</evidence>
<dbReference type="InterPro" id="IPR050228">
    <property type="entry name" value="Carboxylesterase_BioH"/>
</dbReference>
<reference evidence="4 6" key="2">
    <citation type="submission" date="2017-02" db="EMBL/GenBank/DDBJ databases">
        <authorList>
            <person name="Peterson S.W."/>
        </authorList>
    </citation>
    <scope>NUCLEOTIDE SEQUENCE [LARGE SCALE GENOMIC DNA]</scope>
    <source>
        <strain evidence="4 6">DSM 9653</strain>
    </source>
</reference>
<feature type="chain" id="PRO_5014520310" evidence="1">
    <location>
        <begin position="23"/>
        <end position="295"/>
    </location>
</feature>
<evidence type="ECO:0000313" key="6">
    <source>
        <dbReference type="Proteomes" id="UP000190130"/>
    </source>
</evidence>
<name>A0A0Q3HZP6_9HYPH</name>
<keyword evidence="5" id="KW-1185">Reference proteome</keyword>
<evidence type="ECO:0000313" key="3">
    <source>
        <dbReference type="EMBL" id="KQK28208.1"/>
    </source>
</evidence>
<dbReference type="Pfam" id="PF12697">
    <property type="entry name" value="Abhydrolase_6"/>
    <property type="match status" value="1"/>
</dbReference>
<feature type="signal peptide" evidence="1">
    <location>
        <begin position="1"/>
        <end position="22"/>
    </location>
</feature>
<dbReference type="PANTHER" id="PTHR43194">
    <property type="entry name" value="HYDROLASE ALPHA/BETA FOLD FAMILY"/>
    <property type="match status" value="1"/>
</dbReference>
<dbReference type="InterPro" id="IPR029058">
    <property type="entry name" value="AB_hydrolase_fold"/>
</dbReference>
<dbReference type="Gene3D" id="3.40.50.1820">
    <property type="entry name" value="alpha/beta hydrolase"/>
    <property type="match status" value="1"/>
</dbReference>
<evidence type="ECO:0000313" key="4">
    <source>
        <dbReference type="EMBL" id="SKB48449.1"/>
    </source>
</evidence>
<keyword evidence="4" id="KW-0378">Hydrolase</keyword>
<dbReference type="GO" id="GO:0016787">
    <property type="term" value="F:hydrolase activity"/>
    <property type="evidence" value="ECO:0007669"/>
    <property type="project" value="UniProtKB-KW"/>
</dbReference>
<dbReference type="Proteomes" id="UP000190130">
    <property type="component" value="Unassembled WGS sequence"/>
</dbReference>
<dbReference type="EMBL" id="FUYX01000002">
    <property type="protein sequence ID" value="SKB48449.1"/>
    <property type="molecule type" value="Genomic_DNA"/>
</dbReference>
<sequence length="295" mass="30892">MTASALRYMRPLVRAASFVAPAATGRLAFRLFCTPPRRPKRNGNGKPVETAAAARLRHASARAIPFPCGSVQAYVFEPDAAVPAGTVLLVHGWTGDAATMTGFVEPLLAKGFRVVAFDLPGHGASTGRELNIPLGVASLAAVARVFGPLHAIVTHSFGGAIALAALADSVRGQPAVSAGRLVLIAAPSSISEITRRFGATLGLGRRGQAALERRIHVVAGSPVEVFEGPLQLEAIGLRTLVIHDRNDRELGFHHAQALADAGSFVRLEATEGLGHRRILKARPVAEKVARFVAAG</sequence>
<proteinExistence type="predicted"/>
<dbReference type="RefSeq" id="WP_055730508.1">
    <property type="nucleotide sequence ID" value="NZ_FUYX01000002.1"/>
</dbReference>
<accession>A0A0Q3HZP6</accession>
<gene>
    <name evidence="3" type="ORF">ARD30_23020</name>
    <name evidence="4" type="ORF">SAMN05660750_00913</name>
</gene>
<protein>
    <submittedName>
        <fullName evidence="4">Alpha/beta hydrolase family protein</fullName>
    </submittedName>
</protein>
<dbReference type="OrthoDB" id="9815441at2"/>
<evidence type="ECO:0000259" key="2">
    <source>
        <dbReference type="Pfam" id="PF12697"/>
    </source>
</evidence>
<dbReference type="SUPFAM" id="SSF53474">
    <property type="entry name" value="alpha/beta-Hydrolases"/>
    <property type="match status" value="1"/>
</dbReference>
<dbReference type="PANTHER" id="PTHR43194:SF2">
    <property type="entry name" value="PEROXISOMAL MEMBRANE PROTEIN LPX1"/>
    <property type="match status" value="1"/>
</dbReference>
<dbReference type="Proteomes" id="UP000051562">
    <property type="component" value="Unassembled WGS sequence"/>
</dbReference>
<dbReference type="EMBL" id="LMAR01000080">
    <property type="protein sequence ID" value="KQK28208.1"/>
    <property type="molecule type" value="Genomic_DNA"/>
</dbReference>
<dbReference type="InterPro" id="IPR000073">
    <property type="entry name" value="AB_hydrolase_1"/>
</dbReference>
<dbReference type="AlphaFoldDB" id="A0A0Q3HZP6"/>
<feature type="domain" description="AB hydrolase-1" evidence="2">
    <location>
        <begin position="87"/>
        <end position="278"/>
    </location>
</feature>
<organism evidence="3 5">
    <name type="scientific">Bosea thiooxidans</name>
    <dbReference type="NCBI Taxonomy" id="53254"/>
    <lineage>
        <taxon>Bacteria</taxon>
        <taxon>Pseudomonadati</taxon>
        <taxon>Pseudomonadota</taxon>
        <taxon>Alphaproteobacteria</taxon>
        <taxon>Hyphomicrobiales</taxon>
        <taxon>Boseaceae</taxon>
        <taxon>Bosea</taxon>
    </lineage>
</organism>
<dbReference type="STRING" id="53254.SAMN05660750_00913"/>
<dbReference type="PRINTS" id="PR00111">
    <property type="entry name" value="ABHYDROLASE"/>
</dbReference>
<keyword evidence="1" id="KW-0732">Signal</keyword>
<reference evidence="3 5" key="1">
    <citation type="submission" date="2015-10" db="EMBL/GenBank/DDBJ databases">
        <title>Draft genome of Bosea thiooxidans.</title>
        <authorList>
            <person name="Wang X."/>
        </authorList>
    </citation>
    <scope>NUCLEOTIDE SEQUENCE [LARGE SCALE GENOMIC DNA]</scope>
    <source>
        <strain evidence="3 5">CGMCC 9174</strain>
    </source>
</reference>